<evidence type="ECO:0000256" key="3">
    <source>
        <dbReference type="ARBA" id="ARBA00022692"/>
    </source>
</evidence>
<dbReference type="Gene3D" id="1.20.1070.10">
    <property type="entry name" value="Rhodopsin 7-helix transmembrane proteins"/>
    <property type="match status" value="2"/>
</dbReference>
<keyword evidence="11" id="KW-0675">Receptor</keyword>
<dbReference type="InterPro" id="IPR000832">
    <property type="entry name" value="GPCR_2_secretin-like"/>
</dbReference>
<dbReference type="Pfam" id="PF01825">
    <property type="entry name" value="GPS"/>
    <property type="match status" value="1"/>
</dbReference>
<dbReference type="EMBL" id="LSMT01000199">
    <property type="protein sequence ID" value="PFX23698.1"/>
    <property type="molecule type" value="Genomic_DNA"/>
</dbReference>
<dbReference type="GO" id="GO:0004930">
    <property type="term" value="F:G protein-coupled receptor activity"/>
    <property type="evidence" value="ECO:0007669"/>
    <property type="project" value="InterPro"/>
</dbReference>
<feature type="transmembrane region" description="Helical" evidence="8">
    <location>
        <begin position="1364"/>
        <end position="1391"/>
    </location>
</feature>
<dbReference type="FunFam" id="1.20.1070.10:FF:000073">
    <property type="entry name" value="Adhesion G-protein coupled receptor D1"/>
    <property type="match status" value="1"/>
</dbReference>
<keyword evidence="4 8" id="KW-1133">Transmembrane helix</keyword>
<dbReference type="STRING" id="50429.A0A2B4S561"/>
<feature type="region of interest" description="Disordered" evidence="7">
    <location>
        <begin position="2185"/>
        <end position="2229"/>
    </location>
</feature>
<evidence type="ECO:0000256" key="1">
    <source>
        <dbReference type="ARBA" id="ARBA00004651"/>
    </source>
</evidence>
<protein>
    <submittedName>
        <fullName evidence="11">Putative G-protein coupled receptor 133</fullName>
    </submittedName>
</protein>
<evidence type="ECO:0000313" key="11">
    <source>
        <dbReference type="EMBL" id="PFX23698.1"/>
    </source>
</evidence>
<organism evidence="11 12">
    <name type="scientific">Stylophora pistillata</name>
    <name type="common">Smooth cauliflower coral</name>
    <dbReference type="NCBI Taxonomy" id="50429"/>
    <lineage>
        <taxon>Eukaryota</taxon>
        <taxon>Metazoa</taxon>
        <taxon>Cnidaria</taxon>
        <taxon>Anthozoa</taxon>
        <taxon>Hexacorallia</taxon>
        <taxon>Scleractinia</taxon>
        <taxon>Astrocoeniina</taxon>
        <taxon>Pocilloporidae</taxon>
        <taxon>Stylophora</taxon>
    </lineage>
</organism>
<dbReference type="PROSITE" id="PS50221">
    <property type="entry name" value="GAIN_B"/>
    <property type="match status" value="1"/>
</dbReference>
<accession>A0A2B4S561</accession>
<feature type="domain" description="G-protein coupled receptors family 2 profile 2" evidence="10">
    <location>
        <begin position="1867"/>
        <end position="2106"/>
    </location>
</feature>
<feature type="compositionally biased region" description="Low complexity" evidence="7">
    <location>
        <begin position="1515"/>
        <end position="1524"/>
    </location>
</feature>
<evidence type="ECO:0000259" key="9">
    <source>
        <dbReference type="PROSITE" id="PS50221"/>
    </source>
</evidence>
<feature type="transmembrane region" description="Helical" evidence="8">
    <location>
        <begin position="2082"/>
        <end position="2105"/>
    </location>
</feature>
<dbReference type="PRINTS" id="PR00249">
    <property type="entry name" value="GPCRSECRETIN"/>
</dbReference>
<keyword evidence="5 8" id="KW-0472">Membrane</keyword>
<sequence>MKLRNPREKEDSTPRPGTDLDHMLSSLVLGFIVGQQTYIINTTSAEMAMEGRSSVTTGTMKTRIFHGPNDGIWNYSVAEFNITNGSMANEIFHKKNKISILGTNALSVIVQGNFTVGTDLDVSGQEVNFTSNDKQLFWLGGFVRMNKTCCTLGAGPGGAFSYHGGGHGGRGGGFYQDRNTTRLYGWTYFDTTYLLGGSTVWHILHRVLPAILSLKREFTRWPGQPQSIAAKFRYIAGFPCVAGCVDGTHVQVNPPHNDEDTSVNRYHSKSLNVAMVSGPDYTFHFCSSRCAGSDNGHDLLEGADLDNVHDELDIGPGEEQEDRRRGDNHYVLLHKVHLQLTSKGKTDGFPLALRAPFFPANSRAWRLIFVGVGVSATACLGNICGTNLFTSKSGSGGGAIELIANDGTLTLNAAIKADGYSSGNTSDDHCAGGSSGGLIRLQGDRVVIGKDGSLSAVGGDSGFSSNHSYRCGGGGGGGVIQVFSLTDIKNYTANSSTRTSGGRGLQGGEAGREQVACSAGPNCSSDGLYGRDFESLLGGSVCLSPGNHSEAFRAVGGGALELRAESEAIVIVRFTEGKCNLSCKILFYLQILLRRGALLTARGSGAGGGVVQLRSDADVDGLCESKFDITGKTFGLVNILVSTKATYQVQYIQEGYLEIDTTNARWMHKLAAMNGSMAYSYYGEIETRYLRNSHTEYNVSKFEFQTPILINGSAKVRVFGLHSLLVKSKEGIYIGVDINLKESKATLGKRVGGYCVTGKEQKDGEGPGRGQPGKNAGAGHGGKGGLLFEDDTTIYSKTYGIQPDVLLIGGSTGTTQDSNLVIGCGGGAIEISSEKNLTIDAVISANGETATFESKASMGGSSGGTIILRSRKHVILGDNARLEATGADAHAINGSRSIRRGGGGGGVIAIFSNGAPLGTERLSANDSTAGGTGSTDGDNGLVVIDNVTQYGYPAEVIEVSESYEGCVNGSNISNSQDETMKAHEASPSKCIEVCRGRKLNWAYIRGKTCKCSNSNLTSSEPNLAFASMFEWAIDEQNTVLACANSLALVVALLSYVRIFQILRYHQRQISSHQVGEISSFTYGGEVDSMGTSFQGEEIRGNQREATKEIDGNRRNVMRRDDKQIAEKSEEHYQIPDGENPVKNNKQLQTKASFVSRENHGCFDSKEDLENVRFDGELKIVEDKGQEQEKEMHLRFGSTIAHLGERTLDHSREGEIDVRQIEEGNEKLIRVDVNEGRRKGETSSKMNHECPIEMTAFNSLRADRKAPPSNQMEGENFVLEEKHNESRSSEGEIHFNGSKKNQNRLFTTVAASMRQTTQEMTHEMTGNPVTIVDHDRINTDTNAQSDIIIINRKNKLRMRKFQKSFYNMFVIWFLMLLCYLPLICTSILFLLIGRSYSMHLAFNFTTSVMFMNSSINPVLFCWRIREFRAAVKKTLKELFGLWSDRSYVVEFSSAKISTATLAVFTPSSIVNAISPNKTVMVTASSTIVSAASSNISAASSNISAASSNISAASVTISATTTPTATEEAKVTGETKTTEETKPTEKTKPTDKPTTRPQDEPSGKFKDIANVTITDENVVEVVNQLENLTSEGDMNGGDTKVALEILQKITSNNSLLPKDKSGRKKMGQSIVQVASSLLSKKNAGNWGIPTEKENNTDKATSQTQVLEVIEHIGLLIGEKLGDNDSLIVESANIAMGVETKIPDKSSPGAEYPRYDELGSEWRGRDRVFVHRKFFDEMAADKSSRTTVVYAIYNQVSEHFPANTINDQSSESLIVNSRILALKFNKQLTTPLKTPIKLWFDKLEKGKNVTKPSCSFVDFKSARGLWSHKGCHVVKEKDKDVECACDHLTNFAILMQVKEFEIEPDHYKALTVITYVGCGVSLFGLALTLATFLSLETLASERTSIHKNLVVAIGLAQIIFLAGIDATYNPIACKAVALFLHYLYTAAFTWMLCEGIHLYSKVVEVFSEGSKMKYYYALGWGLPLTIVFISACSRWGGYGNERACWISITDGLIWAFVAPVLIVMTINFVVMIMVIRVIIASVTSLQNPGNASQVRAGVNGMIVLLPLLGLTWVFGLLAINKDTIAFQYLFAILNSLQGLFIFAFHCIGNTEVRVAYKRLHEKRTLAKSLPEHSLSSTHHMSSRPLKKRMDSHETNFTGDDDIIVTKSIRSVSDVKICGDNMALQTIHRPGSHKTSMRSTSTQYSTHTEFSEQLRPLTKEGRQHRKSSSHEKTFFHNFRPKVLGSCSIV</sequence>
<feature type="compositionally biased region" description="Polar residues" evidence="7">
    <location>
        <begin position="2193"/>
        <end position="2204"/>
    </location>
</feature>
<dbReference type="InterPro" id="IPR017981">
    <property type="entry name" value="GPCR_2-like_7TM"/>
</dbReference>
<feature type="transmembrane region" description="Helical" evidence="8">
    <location>
        <begin position="1902"/>
        <end position="1921"/>
    </location>
</feature>
<feature type="region of interest" description="Disordered" evidence="7">
    <location>
        <begin position="2125"/>
        <end position="2147"/>
    </location>
</feature>
<feature type="transmembrane region" description="Helical" evidence="8">
    <location>
        <begin position="1971"/>
        <end position="1988"/>
    </location>
</feature>
<feature type="region of interest" description="Disordered" evidence="7">
    <location>
        <begin position="1515"/>
        <end position="1564"/>
    </location>
</feature>
<feature type="domain" description="GAIN-B" evidence="9">
    <location>
        <begin position="1682"/>
        <end position="1858"/>
    </location>
</feature>
<dbReference type="PROSITE" id="PS50261">
    <property type="entry name" value="G_PROTEIN_RECEP_F2_4"/>
    <property type="match status" value="1"/>
</dbReference>
<evidence type="ECO:0000256" key="5">
    <source>
        <dbReference type="ARBA" id="ARBA00023136"/>
    </source>
</evidence>
<dbReference type="CDD" id="cd15933">
    <property type="entry name" value="7tmB2_GPR133-like_Adhesion_V"/>
    <property type="match status" value="1"/>
</dbReference>
<feature type="region of interest" description="Disordered" evidence="7">
    <location>
        <begin position="1"/>
        <end position="20"/>
    </location>
</feature>
<keyword evidence="3 8" id="KW-0812">Transmembrane</keyword>
<dbReference type="OrthoDB" id="5987160at2759"/>
<evidence type="ECO:0000256" key="8">
    <source>
        <dbReference type="SAM" id="Phobius"/>
    </source>
</evidence>
<feature type="compositionally biased region" description="Gly residues" evidence="7">
    <location>
        <begin position="767"/>
        <end position="782"/>
    </location>
</feature>
<feature type="transmembrane region" description="Helical" evidence="8">
    <location>
        <begin position="1869"/>
        <end position="1890"/>
    </location>
</feature>
<keyword evidence="2" id="KW-1003">Cell membrane</keyword>
<dbReference type="PANTHER" id="PTHR12011">
    <property type="entry name" value="ADHESION G-PROTEIN COUPLED RECEPTOR"/>
    <property type="match status" value="1"/>
</dbReference>
<dbReference type="SMART" id="SM00303">
    <property type="entry name" value="GPS"/>
    <property type="match status" value="1"/>
</dbReference>
<dbReference type="GO" id="GO:0007166">
    <property type="term" value="P:cell surface receptor signaling pathway"/>
    <property type="evidence" value="ECO:0007669"/>
    <property type="project" value="InterPro"/>
</dbReference>
<comment type="caution">
    <text evidence="11">The sequence shown here is derived from an EMBL/GenBank/DDBJ whole genome shotgun (WGS) entry which is preliminary data.</text>
</comment>
<evidence type="ECO:0000256" key="7">
    <source>
        <dbReference type="SAM" id="MobiDB-lite"/>
    </source>
</evidence>
<gene>
    <name evidence="11" type="primary">GPR133</name>
    <name evidence="11" type="ORF">AWC38_SpisGene11723</name>
</gene>
<reference evidence="12" key="1">
    <citation type="journal article" date="2017" name="bioRxiv">
        <title>Comparative analysis of the genomes of Stylophora pistillata and Acropora digitifera provides evidence for extensive differences between species of corals.</title>
        <authorList>
            <person name="Voolstra C.R."/>
            <person name="Li Y."/>
            <person name="Liew Y.J."/>
            <person name="Baumgarten S."/>
            <person name="Zoccola D."/>
            <person name="Flot J.-F."/>
            <person name="Tambutte S."/>
            <person name="Allemand D."/>
            <person name="Aranda M."/>
        </authorList>
    </citation>
    <scope>NUCLEOTIDE SEQUENCE [LARGE SCALE GENOMIC DNA]</scope>
</reference>
<dbReference type="InterPro" id="IPR032471">
    <property type="entry name" value="AGRL2-4_GAIN_subdom_A"/>
</dbReference>
<keyword evidence="6" id="KW-1015">Disulfide bond</keyword>
<dbReference type="Pfam" id="PF16489">
    <property type="entry name" value="GAIN"/>
    <property type="match status" value="1"/>
</dbReference>
<evidence type="ECO:0000313" key="12">
    <source>
        <dbReference type="Proteomes" id="UP000225706"/>
    </source>
</evidence>
<evidence type="ECO:0000256" key="4">
    <source>
        <dbReference type="ARBA" id="ARBA00022989"/>
    </source>
</evidence>
<feature type="transmembrane region" description="Helical" evidence="8">
    <location>
        <begin position="1933"/>
        <end position="1950"/>
    </location>
</feature>
<dbReference type="Gene3D" id="2.60.220.50">
    <property type="match status" value="1"/>
</dbReference>
<evidence type="ECO:0000259" key="10">
    <source>
        <dbReference type="PROSITE" id="PS50261"/>
    </source>
</evidence>
<proteinExistence type="predicted"/>
<dbReference type="Pfam" id="PF00002">
    <property type="entry name" value="7tm_2"/>
    <property type="match status" value="1"/>
</dbReference>
<evidence type="ECO:0000256" key="6">
    <source>
        <dbReference type="ARBA" id="ARBA00023157"/>
    </source>
</evidence>
<dbReference type="GO" id="GO:0005886">
    <property type="term" value="C:plasma membrane"/>
    <property type="evidence" value="ECO:0007669"/>
    <property type="project" value="UniProtKB-SubCell"/>
</dbReference>
<dbReference type="InterPro" id="IPR046338">
    <property type="entry name" value="GAIN_dom_sf"/>
</dbReference>
<feature type="transmembrane region" description="Helical" evidence="8">
    <location>
        <begin position="2008"/>
        <end position="2032"/>
    </location>
</feature>
<keyword evidence="12" id="KW-1185">Reference proteome</keyword>
<feature type="compositionally biased region" description="Basic and acidic residues" evidence="7">
    <location>
        <begin position="1525"/>
        <end position="1564"/>
    </location>
</feature>
<feature type="region of interest" description="Disordered" evidence="7">
    <location>
        <begin position="758"/>
        <end position="782"/>
    </location>
</feature>
<dbReference type="CDD" id="cd00637">
    <property type="entry name" value="7tm_classA_rhodopsin-like"/>
    <property type="match status" value="1"/>
</dbReference>
<dbReference type="InterPro" id="IPR057244">
    <property type="entry name" value="GAIN_B"/>
</dbReference>
<dbReference type="Proteomes" id="UP000225706">
    <property type="component" value="Unassembled WGS sequence"/>
</dbReference>
<dbReference type="SUPFAM" id="SSF81321">
    <property type="entry name" value="Family A G protein-coupled receptor-like"/>
    <property type="match status" value="1"/>
</dbReference>
<evidence type="ECO:0000256" key="2">
    <source>
        <dbReference type="ARBA" id="ARBA00022475"/>
    </source>
</evidence>
<comment type="subcellular location">
    <subcellularLocation>
        <location evidence="1">Cell membrane</location>
        <topology evidence="1">Multi-pass membrane protein</topology>
    </subcellularLocation>
</comment>
<name>A0A2B4S561_STYPI</name>
<feature type="transmembrane region" description="Helical" evidence="8">
    <location>
        <begin position="2053"/>
        <end position="2076"/>
    </location>
</feature>
<dbReference type="InterPro" id="IPR000203">
    <property type="entry name" value="GPS"/>
</dbReference>
<dbReference type="PANTHER" id="PTHR12011:SF347">
    <property type="entry name" value="FI21270P1-RELATED"/>
    <property type="match status" value="1"/>
</dbReference>
<feature type="compositionally biased region" description="Basic and acidic residues" evidence="7">
    <location>
        <begin position="2205"/>
        <end position="2217"/>
    </location>
</feature>